<accession>A0A2P5AV34</accession>
<dbReference type="PROSITE" id="PS50011">
    <property type="entry name" value="PROTEIN_KINASE_DOM"/>
    <property type="match status" value="1"/>
</dbReference>
<dbReference type="FunFam" id="3.30.200.20:FF:000309">
    <property type="entry name" value="Leucine-rich repeat receptor protein kinase MSP1"/>
    <property type="match status" value="1"/>
</dbReference>
<dbReference type="GO" id="GO:0016020">
    <property type="term" value="C:membrane"/>
    <property type="evidence" value="ECO:0007669"/>
    <property type="project" value="UniProtKB-SubCell"/>
</dbReference>
<dbReference type="FunFam" id="1.10.510.10:FF:000445">
    <property type="entry name" value="MDIS1-interacting receptor like kinase 2"/>
    <property type="match status" value="1"/>
</dbReference>
<evidence type="ECO:0000256" key="2">
    <source>
        <dbReference type="ARBA" id="ARBA00012513"/>
    </source>
</evidence>
<dbReference type="EMBL" id="JXTC01000689">
    <property type="protein sequence ID" value="PON40403.1"/>
    <property type="molecule type" value="Genomic_DNA"/>
</dbReference>
<evidence type="ECO:0000313" key="22">
    <source>
        <dbReference type="EMBL" id="PON40403.1"/>
    </source>
</evidence>
<dbReference type="GO" id="GO:0005524">
    <property type="term" value="F:ATP binding"/>
    <property type="evidence" value="ECO:0007669"/>
    <property type="project" value="UniProtKB-UniRule"/>
</dbReference>
<keyword evidence="14 20" id="KW-0472">Membrane</keyword>
<name>A0A2P5AV34_TREOI</name>
<feature type="binding site" evidence="19">
    <location>
        <position position="140"/>
    </location>
    <ligand>
        <name>ATP</name>
        <dbReference type="ChEBI" id="CHEBI:30616"/>
    </ligand>
</feature>
<evidence type="ECO:0000256" key="15">
    <source>
        <dbReference type="ARBA" id="ARBA00023170"/>
    </source>
</evidence>
<keyword evidence="7 20" id="KW-0812">Transmembrane</keyword>
<evidence type="ECO:0000256" key="16">
    <source>
        <dbReference type="ARBA" id="ARBA00023180"/>
    </source>
</evidence>
<evidence type="ECO:0000256" key="7">
    <source>
        <dbReference type="ARBA" id="ARBA00022692"/>
    </source>
</evidence>
<proteinExistence type="predicted"/>
<dbReference type="GO" id="GO:0004674">
    <property type="term" value="F:protein serine/threonine kinase activity"/>
    <property type="evidence" value="ECO:0007669"/>
    <property type="project" value="UniProtKB-KW"/>
</dbReference>
<evidence type="ECO:0000256" key="8">
    <source>
        <dbReference type="ARBA" id="ARBA00022729"/>
    </source>
</evidence>
<dbReference type="InParanoid" id="A0A2P5AV34"/>
<dbReference type="Pfam" id="PF00069">
    <property type="entry name" value="Pkinase"/>
    <property type="match status" value="1"/>
</dbReference>
<keyword evidence="13 20" id="KW-1133">Transmembrane helix</keyword>
<evidence type="ECO:0000256" key="18">
    <source>
        <dbReference type="ARBA" id="ARBA00048679"/>
    </source>
</evidence>
<evidence type="ECO:0000313" key="23">
    <source>
        <dbReference type="Proteomes" id="UP000237000"/>
    </source>
</evidence>
<dbReference type="EC" id="2.7.11.1" evidence="2"/>
<protein>
    <recommendedName>
        <fullName evidence="2">non-specific serine/threonine protein kinase</fullName>
        <ecNumber evidence="2">2.7.11.1</ecNumber>
    </recommendedName>
</protein>
<evidence type="ECO:0000256" key="19">
    <source>
        <dbReference type="PROSITE-ProRule" id="PRU10141"/>
    </source>
</evidence>
<feature type="domain" description="Protein kinase" evidence="21">
    <location>
        <begin position="112"/>
        <end position="385"/>
    </location>
</feature>
<dbReference type="OrthoDB" id="676979at2759"/>
<keyword evidence="5" id="KW-0433">Leucine-rich repeat</keyword>
<organism evidence="22 23">
    <name type="scientific">Trema orientale</name>
    <name type="common">Charcoal tree</name>
    <name type="synonym">Celtis orientalis</name>
    <dbReference type="NCBI Taxonomy" id="63057"/>
    <lineage>
        <taxon>Eukaryota</taxon>
        <taxon>Viridiplantae</taxon>
        <taxon>Streptophyta</taxon>
        <taxon>Embryophyta</taxon>
        <taxon>Tracheophyta</taxon>
        <taxon>Spermatophyta</taxon>
        <taxon>Magnoliopsida</taxon>
        <taxon>eudicotyledons</taxon>
        <taxon>Gunneridae</taxon>
        <taxon>Pentapetalae</taxon>
        <taxon>rosids</taxon>
        <taxon>fabids</taxon>
        <taxon>Rosales</taxon>
        <taxon>Cannabaceae</taxon>
        <taxon>Trema</taxon>
    </lineage>
</organism>
<dbReference type="InterPro" id="IPR000719">
    <property type="entry name" value="Prot_kinase_dom"/>
</dbReference>
<sequence length="413" mass="46357">NNDLEGQIPDDFLSNFPPNSFSGNKDLCSDKLDFPPCISSLSTSPSNSRIILDMKVFLPVTIFFALFFLGYLVFKLWEAKKVRKTKNGDLFSIWNYDGKIAFKDIIKATEGFDVKYCIGSGKFGSVYRARLPTGKVVALKKLHSGEAEEPDFLRSFKNEARLLTNIRHRNIVKLHGFCLYKRCMFLVYEYIERGSLFSHLRNDNKATQLGWTKRLSIIEGIAHALSYLHHDCNPPIAHRDVTSSNILLNLAMNASLSDFGIARLLYPDSSNRTVLAGTFGYVAPEYAYTTVLTEKCDVYSFGVVALETIMGRHPPEVISLMSSRPSSSSEPIMLKDVLDSRLSAPATNQKLASSIVFVTTLALACVRSKPTSRPTMMSVCRQLLLPRTPLRQPFHSISIEQLINQEICQVDKC</sequence>
<evidence type="ECO:0000256" key="6">
    <source>
        <dbReference type="ARBA" id="ARBA00022679"/>
    </source>
</evidence>
<dbReference type="InterPro" id="IPR051420">
    <property type="entry name" value="Ser_Thr_Kinases_DiverseReg"/>
</dbReference>
<gene>
    <name evidence="22" type="ORF">TorRG33x02_340360</name>
</gene>
<comment type="catalytic activity">
    <reaction evidence="18">
        <text>L-seryl-[protein] + ATP = O-phospho-L-seryl-[protein] + ADP + H(+)</text>
        <dbReference type="Rhea" id="RHEA:17989"/>
        <dbReference type="Rhea" id="RHEA-COMP:9863"/>
        <dbReference type="Rhea" id="RHEA-COMP:11604"/>
        <dbReference type="ChEBI" id="CHEBI:15378"/>
        <dbReference type="ChEBI" id="CHEBI:29999"/>
        <dbReference type="ChEBI" id="CHEBI:30616"/>
        <dbReference type="ChEBI" id="CHEBI:83421"/>
        <dbReference type="ChEBI" id="CHEBI:456216"/>
        <dbReference type="EC" id="2.7.11.1"/>
    </reaction>
</comment>
<feature type="transmembrane region" description="Helical" evidence="20">
    <location>
        <begin position="56"/>
        <end position="74"/>
    </location>
</feature>
<dbReference type="PANTHER" id="PTHR48005:SF16">
    <property type="entry name" value="MDIS1-INTERACTING RECEPTOR LIKE KINASE 2-LIKE ISOFORM X1"/>
    <property type="match status" value="1"/>
</dbReference>
<evidence type="ECO:0000256" key="5">
    <source>
        <dbReference type="ARBA" id="ARBA00022614"/>
    </source>
</evidence>
<evidence type="ECO:0000256" key="17">
    <source>
        <dbReference type="ARBA" id="ARBA00047899"/>
    </source>
</evidence>
<comment type="subcellular location">
    <subcellularLocation>
        <location evidence="1">Membrane</location>
        <topology evidence="1">Single-pass type I membrane protein</topology>
    </subcellularLocation>
</comment>
<keyword evidence="16" id="KW-0325">Glycoprotein</keyword>
<keyword evidence="9" id="KW-0677">Repeat</keyword>
<dbReference type="Gene3D" id="1.10.510.10">
    <property type="entry name" value="Transferase(Phosphotransferase) domain 1"/>
    <property type="match status" value="1"/>
</dbReference>
<evidence type="ECO:0000256" key="1">
    <source>
        <dbReference type="ARBA" id="ARBA00004479"/>
    </source>
</evidence>
<dbReference type="Proteomes" id="UP000237000">
    <property type="component" value="Unassembled WGS sequence"/>
</dbReference>
<evidence type="ECO:0000256" key="14">
    <source>
        <dbReference type="ARBA" id="ARBA00023136"/>
    </source>
</evidence>
<reference evidence="23" key="1">
    <citation type="submission" date="2016-06" db="EMBL/GenBank/DDBJ databases">
        <title>Parallel loss of symbiosis genes in relatives of nitrogen-fixing non-legume Parasponia.</title>
        <authorList>
            <person name="Van Velzen R."/>
            <person name="Holmer R."/>
            <person name="Bu F."/>
            <person name="Rutten L."/>
            <person name="Van Zeijl A."/>
            <person name="Liu W."/>
            <person name="Santuari L."/>
            <person name="Cao Q."/>
            <person name="Sharma T."/>
            <person name="Shen D."/>
            <person name="Roswanjaya Y."/>
            <person name="Wardhani T."/>
            <person name="Kalhor M.S."/>
            <person name="Jansen J."/>
            <person name="Van den Hoogen J."/>
            <person name="Gungor B."/>
            <person name="Hartog M."/>
            <person name="Hontelez J."/>
            <person name="Verver J."/>
            <person name="Yang W.-C."/>
            <person name="Schijlen E."/>
            <person name="Repin R."/>
            <person name="Schilthuizen M."/>
            <person name="Schranz E."/>
            <person name="Heidstra R."/>
            <person name="Miyata K."/>
            <person name="Fedorova E."/>
            <person name="Kohlen W."/>
            <person name="Bisseling T."/>
            <person name="Smit S."/>
            <person name="Geurts R."/>
        </authorList>
    </citation>
    <scope>NUCLEOTIDE SEQUENCE [LARGE SCALE GENOMIC DNA]</scope>
    <source>
        <strain evidence="23">cv. RG33-2</strain>
    </source>
</reference>
<dbReference type="SUPFAM" id="SSF56112">
    <property type="entry name" value="Protein kinase-like (PK-like)"/>
    <property type="match status" value="1"/>
</dbReference>
<keyword evidence="3" id="KW-0723">Serine/threonine-protein kinase</keyword>
<evidence type="ECO:0000256" key="3">
    <source>
        <dbReference type="ARBA" id="ARBA00022527"/>
    </source>
</evidence>
<keyword evidence="6" id="KW-0808">Transferase</keyword>
<evidence type="ECO:0000256" key="10">
    <source>
        <dbReference type="ARBA" id="ARBA00022741"/>
    </source>
</evidence>
<keyword evidence="23" id="KW-1185">Reference proteome</keyword>
<dbReference type="PROSITE" id="PS00107">
    <property type="entry name" value="PROTEIN_KINASE_ATP"/>
    <property type="match status" value="1"/>
</dbReference>
<evidence type="ECO:0000256" key="4">
    <source>
        <dbReference type="ARBA" id="ARBA00022553"/>
    </source>
</evidence>
<comment type="catalytic activity">
    <reaction evidence="17">
        <text>L-threonyl-[protein] + ATP = O-phospho-L-threonyl-[protein] + ADP + H(+)</text>
        <dbReference type="Rhea" id="RHEA:46608"/>
        <dbReference type="Rhea" id="RHEA-COMP:11060"/>
        <dbReference type="Rhea" id="RHEA-COMP:11605"/>
        <dbReference type="ChEBI" id="CHEBI:15378"/>
        <dbReference type="ChEBI" id="CHEBI:30013"/>
        <dbReference type="ChEBI" id="CHEBI:30616"/>
        <dbReference type="ChEBI" id="CHEBI:61977"/>
        <dbReference type="ChEBI" id="CHEBI:456216"/>
        <dbReference type="EC" id="2.7.11.1"/>
    </reaction>
</comment>
<evidence type="ECO:0000256" key="9">
    <source>
        <dbReference type="ARBA" id="ARBA00022737"/>
    </source>
</evidence>
<dbReference type="InterPro" id="IPR011009">
    <property type="entry name" value="Kinase-like_dom_sf"/>
</dbReference>
<evidence type="ECO:0000256" key="13">
    <source>
        <dbReference type="ARBA" id="ARBA00022989"/>
    </source>
</evidence>
<dbReference type="Gene3D" id="3.30.200.20">
    <property type="entry name" value="Phosphorylase Kinase, domain 1"/>
    <property type="match status" value="1"/>
</dbReference>
<dbReference type="PANTHER" id="PTHR48005">
    <property type="entry name" value="LEUCINE RICH REPEAT KINASE 2"/>
    <property type="match status" value="1"/>
</dbReference>
<keyword evidence="11" id="KW-0418">Kinase</keyword>
<keyword evidence="15" id="KW-0675">Receptor</keyword>
<dbReference type="STRING" id="63057.A0A2P5AV34"/>
<keyword evidence="8" id="KW-0732">Signal</keyword>
<dbReference type="InterPro" id="IPR017441">
    <property type="entry name" value="Protein_kinase_ATP_BS"/>
</dbReference>
<feature type="non-terminal residue" evidence="22">
    <location>
        <position position="1"/>
    </location>
</feature>
<evidence type="ECO:0000256" key="20">
    <source>
        <dbReference type="SAM" id="Phobius"/>
    </source>
</evidence>
<evidence type="ECO:0000256" key="11">
    <source>
        <dbReference type="ARBA" id="ARBA00022777"/>
    </source>
</evidence>
<keyword evidence="4" id="KW-0597">Phosphoprotein</keyword>
<evidence type="ECO:0000256" key="12">
    <source>
        <dbReference type="ARBA" id="ARBA00022840"/>
    </source>
</evidence>
<dbReference type="AlphaFoldDB" id="A0A2P5AV34"/>
<keyword evidence="10 19" id="KW-0547">Nucleotide-binding</keyword>
<keyword evidence="12 19" id="KW-0067">ATP-binding</keyword>
<comment type="caution">
    <text evidence="22">The sequence shown here is derived from an EMBL/GenBank/DDBJ whole genome shotgun (WGS) entry which is preliminary data.</text>
</comment>
<evidence type="ECO:0000259" key="21">
    <source>
        <dbReference type="PROSITE" id="PS50011"/>
    </source>
</evidence>